<dbReference type="Proteomes" id="UP001497516">
    <property type="component" value="Chromosome 5"/>
</dbReference>
<dbReference type="PANTHER" id="PTHR47849:SF12">
    <property type="match status" value="1"/>
</dbReference>
<feature type="disulfide bond" evidence="3">
    <location>
        <begin position="146"/>
        <end position="150"/>
    </location>
</feature>
<feature type="domain" description="Chitin-binding type-1" evidence="5">
    <location>
        <begin position="27"/>
        <end position="68"/>
    </location>
</feature>
<dbReference type="GO" id="GO:0008061">
    <property type="term" value="F:chitin binding"/>
    <property type="evidence" value="ECO:0007669"/>
    <property type="project" value="UniProtKB-UniRule"/>
</dbReference>
<evidence type="ECO:0000313" key="7">
    <source>
        <dbReference type="Proteomes" id="UP001497516"/>
    </source>
</evidence>
<dbReference type="PROSITE" id="PS50941">
    <property type="entry name" value="CHIT_BIND_I_2"/>
    <property type="match status" value="2"/>
</dbReference>
<dbReference type="AlphaFoldDB" id="A0AAV2EPW8"/>
<name>A0AAV2EPW8_9ROSI</name>
<evidence type="ECO:0000256" key="4">
    <source>
        <dbReference type="SAM" id="SignalP"/>
    </source>
</evidence>
<evidence type="ECO:0000256" key="2">
    <source>
        <dbReference type="ARBA" id="ARBA00023157"/>
    </source>
</evidence>
<sequence length="164" mass="16256">MKIIANAGLLPLLIGALLLASGLVANAQNCGIQGGGNECTDASCCSRSGWCGNSKLHCGDGCQSNCGGGGGHKKPPPPDTGYSFAAALRAANLSQQQAAGVMGSGGNDDDSYNKPHCGKKGGCDAGLCCSQYGFCGTSDDYCGKNCQSGCPGDGGAPSPPYPDR</sequence>
<dbReference type="InterPro" id="IPR018371">
    <property type="entry name" value="Chitin-binding_1_CS"/>
</dbReference>
<dbReference type="SUPFAM" id="SSF57016">
    <property type="entry name" value="Plant lectins/antimicrobial peptides"/>
    <property type="match status" value="2"/>
</dbReference>
<dbReference type="InterPro" id="IPR001002">
    <property type="entry name" value="Chitin-bd_1"/>
</dbReference>
<reference evidence="6 7" key="1">
    <citation type="submission" date="2024-04" db="EMBL/GenBank/DDBJ databases">
        <authorList>
            <person name="Fracassetti M."/>
        </authorList>
    </citation>
    <scope>NUCLEOTIDE SEQUENCE [LARGE SCALE GENOMIC DNA]</scope>
</reference>
<feature type="disulfide bond" evidence="3">
    <location>
        <begin position="39"/>
        <end position="51"/>
    </location>
</feature>
<organism evidence="6 7">
    <name type="scientific">Linum trigynum</name>
    <dbReference type="NCBI Taxonomy" id="586398"/>
    <lineage>
        <taxon>Eukaryota</taxon>
        <taxon>Viridiplantae</taxon>
        <taxon>Streptophyta</taxon>
        <taxon>Embryophyta</taxon>
        <taxon>Tracheophyta</taxon>
        <taxon>Spermatophyta</taxon>
        <taxon>Magnoliopsida</taxon>
        <taxon>eudicotyledons</taxon>
        <taxon>Gunneridae</taxon>
        <taxon>Pentapetalae</taxon>
        <taxon>rosids</taxon>
        <taxon>fabids</taxon>
        <taxon>Malpighiales</taxon>
        <taxon>Linaceae</taxon>
        <taxon>Linum</taxon>
    </lineage>
</organism>
<accession>A0AAV2EPW8</accession>
<evidence type="ECO:0000259" key="5">
    <source>
        <dbReference type="PROSITE" id="PS50941"/>
    </source>
</evidence>
<dbReference type="Gene3D" id="3.30.60.10">
    <property type="entry name" value="Endochitinase-like"/>
    <property type="match status" value="2"/>
</dbReference>
<protein>
    <recommendedName>
        <fullName evidence="5">Chitin-binding type-1 domain-containing protein</fullName>
    </recommendedName>
</protein>
<keyword evidence="2 3" id="KW-1015">Disulfide bond</keyword>
<feature type="disulfide bond" evidence="3">
    <location>
        <begin position="30"/>
        <end position="45"/>
    </location>
</feature>
<dbReference type="EMBL" id="OZ034818">
    <property type="protein sequence ID" value="CAL1387742.1"/>
    <property type="molecule type" value="Genomic_DNA"/>
</dbReference>
<gene>
    <name evidence="6" type="ORF">LTRI10_LOCUS28706</name>
</gene>
<keyword evidence="4" id="KW-0732">Signal</keyword>
<proteinExistence type="predicted"/>
<dbReference type="CDD" id="cd00035">
    <property type="entry name" value="ChtBD1"/>
    <property type="match status" value="2"/>
</dbReference>
<feature type="signal peptide" evidence="4">
    <location>
        <begin position="1"/>
        <end position="27"/>
    </location>
</feature>
<evidence type="ECO:0000256" key="3">
    <source>
        <dbReference type="PROSITE-ProRule" id="PRU00261"/>
    </source>
</evidence>
<dbReference type="InterPro" id="IPR036861">
    <property type="entry name" value="Endochitinase-like_sf"/>
</dbReference>
<feature type="disulfide bond" evidence="3">
    <location>
        <begin position="128"/>
        <end position="142"/>
    </location>
</feature>
<feature type="disulfide bond" evidence="3">
    <location>
        <begin position="44"/>
        <end position="58"/>
    </location>
</feature>
<dbReference type="PANTHER" id="PTHR47849">
    <property type="entry name" value="CHITIN-BINDING LECTIN 1"/>
    <property type="match status" value="1"/>
</dbReference>
<feature type="disulfide bond" evidence="3">
    <location>
        <begin position="123"/>
        <end position="135"/>
    </location>
</feature>
<dbReference type="PRINTS" id="PR00451">
    <property type="entry name" value="CHITINBINDNG"/>
</dbReference>
<dbReference type="Pfam" id="PF00187">
    <property type="entry name" value="Chitin_bind_1"/>
    <property type="match status" value="2"/>
</dbReference>
<evidence type="ECO:0000313" key="6">
    <source>
        <dbReference type="EMBL" id="CAL1387742.1"/>
    </source>
</evidence>
<keyword evidence="1 3" id="KW-0147">Chitin-binding</keyword>
<keyword evidence="7" id="KW-1185">Reference proteome</keyword>
<feature type="domain" description="Chitin-binding type-1" evidence="5">
    <location>
        <begin position="114"/>
        <end position="152"/>
    </location>
</feature>
<comment type="caution">
    <text evidence="3">Lacks conserved residue(s) required for the propagation of feature annotation.</text>
</comment>
<feature type="disulfide bond" evidence="3">
    <location>
        <begin position="62"/>
        <end position="66"/>
    </location>
</feature>
<feature type="chain" id="PRO_5043841923" description="Chitin-binding type-1 domain-containing protein" evidence="4">
    <location>
        <begin position="28"/>
        <end position="164"/>
    </location>
</feature>
<dbReference type="SMART" id="SM00270">
    <property type="entry name" value="ChtBD1"/>
    <property type="match status" value="2"/>
</dbReference>
<dbReference type="PROSITE" id="PS00026">
    <property type="entry name" value="CHIT_BIND_I_1"/>
    <property type="match status" value="1"/>
</dbReference>
<evidence type="ECO:0000256" key="1">
    <source>
        <dbReference type="ARBA" id="ARBA00022669"/>
    </source>
</evidence>